<dbReference type="EMBL" id="CAJVPT010067160">
    <property type="protein sequence ID" value="CAG8774520.1"/>
    <property type="molecule type" value="Genomic_DNA"/>
</dbReference>
<gene>
    <name evidence="1" type="ORF">ACOLOM_LOCUS14009</name>
</gene>
<sequence length="206" mass="23945">VSRGDIEKARIAHERQERERRIKEAQKDSNDYMDRVTMFKELLTIMKRGETLLDALKRLGSNAGSKTNNKRGPKQYGKKQKDENPKSPLPEERELTHEEKLEQNRVKSIERLTDLSVMATGYVDIYEDTWEQILRNLKREGAVPEDWMPPGTDEDVPNENPPESQDKLDVTISLPSFTQWEYRWMDKSGNAGEIYGPFSGEDMKAW</sequence>
<keyword evidence="2" id="KW-1185">Reference proteome</keyword>
<protein>
    <submittedName>
        <fullName evidence="1">3422_t:CDS:1</fullName>
    </submittedName>
</protein>
<feature type="non-terminal residue" evidence="1">
    <location>
        <position position="206"/>
    </location>
</feature>
<dbReference type="Proteomes" id="UP000789525">
    <property type="component" value="Unassembled WGS sequence"/>
</dbReference>
<accession>A0ACA9R2W6</accession>
<reference evidence="1" key="1">
    <citation type="submission" date="2021-06" db="EMBL/GenBank/DDBJ databases">
        <authorList>
            <person name="Kallberg Y."/>
            <person name="Tangrot J."/>
            <person name="Rosling A."/>
        </authorList>
    </citation>
    <scope>NUCLEOTIDE SEQUENCE</scope>
    <source>
        <strain evidence="1">CL356</strain>
    </source>
</reference>
<organism evidence="1 2">
    <name type="scientific">Acaulospora colombiana</name>
    <dbReference type="NCBI Taxonomy" id="27376"/>
    <lineage>
        <taxon>Eukaryota</taxon>
        <taxon>Fungi</taxon>
        <taxon>Fungi incertae sedis</taxon>
        <taxon>Mucoromycota</taxon>
        <taxon>Glomeromycotina</taxon>
        <taxon>Glomeromycetes</taxon>
        <taxon>Diversisporales</taxon>
        <taxon>Acaulosporaceae</taxon>
        <taxon>Acaulospora</taxon>
    </lineage>
</organism>
<evidence type="ECO:0000313" key="1">
    <source>
        <dbReference type="EMBL" id="CAG8774520.1"/>
    </source>
</evidence>
<proteinExistence type="predicted"/>
<name>A0ACA9R2W6_9GLOM</name>
<evidence type="ECO:0000313" key="2">
    <source>
        <dbReference type="Proteomes" id="UP000789525"/>
    </source>
</evidence>
<comment type="caution">
    <text evidence="1">The sequence shown here is derived from an EMBL/GenBank/DDBJ whole genome shotgun (WGS) entry which is preliminary data.</text>
</comment>
<feature type="non-terminal residue" evidence="1">
    <location>
        <position position="1"/>
    </location>
</feature>